<name>A0ABT5ZXK2_9ACTN</name>
<organism evidence="2 3">
    <name type="scientific">Streptomyces silvisoli</name>
    <dbReference type="NCBI Taxonomy" id="3034235"/>
    <lineage>
        <taxon>Bacteria</taxon>
        <taxon>Bacillati</taxon>
        <taxon>Actinomycetota</taxon>
        <taxon>Actinomycetes</taxon>
        <taxon>Kitasatosporales</taxon>
        <taxon>Streptomycetaceae</taxon>
        <taxon>Streptomyces</taxon>
    </lineage>
</organism>
<comment type="caution">
    <text evidence="2">The sequence shown here is derived from an EMBL/GenBank/DDBJ whole genome shotgun (WGS) entry which is preliminary data.</text>
</comment>
<accession>A0ABT5ZXK2</accession>
<protein>
    <submittedName>
        <fullName evidence="2">Uncharacterized protein</fullName>
    </submittedName>
</protein>
<dbReference type="EMBL" id="JARJBC010000048">
    <property type="protein sequence ID" value="MDF3294381.1"/>
    <property type="molecule type" value="Genomic_DNA"/>
</dbReference>
<sequence length="111" mass="11581">MTADHHDRHVDAARADGQRRLGGLGEQPQREQQVAGIATLSSCPLMRTTMFTVPVPSNGLRYCAHVLSSPDLGDALGAEQPPDFLAGSTGGQSSRSNYASICSTSSAAPTL</sequence>
<evidence type="ECO:0000256" key="1">
    <source>
        <dbReference type="SAM" id="MobiDB-lite"/>
    </source>
</evidence>
<dbReference type="Proteomes" id="UP001216579">
    <property type="component" value="Unassembled WGS sequence"/>
</dbReference>
<feature type="compositionally biased region" description="Polar residues" evidence="1">
    <location>
        <begin position="91"/>
        <end position="111"/>
    </location>
</feature>
<dbReference type="RefSeq" id="WP_276097179.1">
    <property type="nucleotide sequence ID" value="NZ_JARJBC010000048.1"/>
</dbReference>
<feature type="compositionally biased region" description="Basic and acidic residues" evidence="1">
    <location>
        <begin position="1"/>
        <end position="19"/>
    </location>
</feature>
<evidence type="ECO:0000313" key="2">
    <source>
        <dbReference type="EMBL" id="MDF3294381.1"/>
    </source>
</evidence>
<feature type="region of interest" description="Disordered" evidence="1">
    <location>
        <begin position="1"/>
        <end position="32"/>
    </location>
</feature>
<reference evidence="2 3" key="1">
    <citation type="submission" date="2023-03" db="EMBL/GenBank/DDBJ databases">
        <title>Draft genome sequence of Streptomyces sp. RB6PN23 isolated from peat swamp forest in Thailand.</title>
        <authorList>
            <person name="Klaysubun C."/>
            <person name="Duangmal K."/>
        </authorList>
    </citation>
    <scope>NUCLEOTIDE SEQUENCE [LARGE SCALE GENOMIC DNA]</scope>
    <source>
        <strain evidence="2 3">RB6PN23</strain>
    </source>
</reference>
<gene>
    <name evidence="2" type="ORF">P3G67_35365</name>
</gene>
<proteinExistence type="predicted"/>
<keyword evidence="3" id="KW-1185">Reference proteome</keyword>
<feature type="region of interest" description="Disordered" evidence="1">
    <location>
        <begin position="74"/>
        <end position="111"/>
    </location>
</feature>
<evidence type="ECO:0000313" key="3">
    <source>
        <dbReference type="Proteomes" id="UP001216579"/>
    </source>
</evidence>